<protein>
    <recommendedName>
        <fullName evidence="3">Transposase</fullName>
    </recommendedName>
</protein>
<evidence type="ECO:0008006" key="3">
    <source>
        <dbReference type="Google" id="ProtNLM"/>
    </source>
</evidence>
<dbReference type="EMBL" id="JBJKBG010000002">
    <property type="protein sequence ID" value="KAL3752129.1"/>
    <property type="molecule type" value="Genomic_DNA"/>
</dbReference>
<reference evidence="1 2" key="1">
    <citation type="submission" date="2024-11" db="EMBL/GenBank/DDBJ databases">
        <title>Chromosome-level genome assembly of Eucalyptus globulus Labill. provides insights into its genome evolution.</title>
        <authorList>
            <person name="Li X."/>
        </authorList>
    </citation>
    <scope>NUCLEOTIDE SEQUENCE [LARGE SCALE GENOMIC DNA]</scope>
    <source>
        <strain evidence="1">CL2024</strain>
        <tissue evidence="1">Fresh tender leaves</tissue>
    </source>
</reference>
<name>A0ABD3LNK6_EUCGL</name>
<sequence length="100" mass="11150">MTIDQPELRRERAGEVNSLRSKLKKLETLTAETSEIDITLAEIVLPGARKWKFPPRSEPTAAALSLSLSGLEAWWVGANELESAGRFQQKALRTPCLFAR</sequence>
<dbReference type="AlphaFoldDB" id="A0ABD3LNK6"/>
<dbReference type="Proteomes" id="UP001634007">
    <property type="component" value="Unassembled WGS sequence"/>
</dbReference>
<comment type="caution">
    <text evidence="1">The sequence shown here is derived from an EMBL/GenBank/DDBJ whole genome shotgun (WGS) entry which is preliminary data.</text>
</comment>
<gene>
    <name evidence="1" type="ORF">ACJRO7_012880</name>
</gene>
<evidence type="ECO:0000313" key="1">
    <source>
        <dbReference type="EMBL" id="KAL3752129.1"/>
    </source>
</evidence>
<proteinExistence type="predicted"/>
<keyword evidence="2" id="KW-1185">Reference proteome</keyword>
<accession>A0ABD3LNK6</accession>
<organism evidence="1 2">
    <name type="scientific">Eucalyptus globulus</name>
    <name type="common">Tasmanian blue gum</name>
    <dbReference type="NCBI Taxonomy" id="34317"/>
    <lineage>
        <taxon>Eukaryota</taxon>
        <taxon>Viridiplantae</taxon>
        <taxon>Streptophyta</taxon>
        <taxon>Embryophyta</taxon>
        <taxon>Tracheophyta</taxon>
        <taxon>Spermatophyta</taxon>
        <taxon>Magnoliopsida</taxon>
        <taxon>eudicotyledons</taxon>
        <taxon>Gunneridae</taxon>
        <taxon>Pentapetalae</taxon>
        <taxon>rosids</taxon>
        <taxon>malvids</taxon>
        <taxon>Myrtales</taxon>
        <taxon>Myrtaceae</taxon>
        <taxon>Myrtoideae</taxon>
        <taxon>Eucalypteae</taxon>
        <taxon>Eucalyptus</taxon>
    </lineage>
</organism>
<evidence type="ECO:0000313" key="2">
    <source>
        <dbReference type="Proteomes" id="UP001634007"/>
    </source>
</evidence>